<accession>X1IS03</accession>
<evidence type="ECO:0000313" key="1">
    <source>
        <dbReference type="EMBL" id="GAH60328.1"/>
    </source>
</evidence>
<sequence length="36" mass="4021">PQISEVQRDAIQYLLLGTKPIQQILDDAAAEINELL</sequence>
<name>X1IS03_9ZZZZ</name>
<protein>
    <submittedName>
        <fullName evidence="1">Uncharacterized protein</fullName>
    </submittedName>
</protein>
<organism evidence="1">
    <name type="scientific">marine sediment metagenome</name>
    <dbReference type="NCBI Taxonomy" id="412755"/>
    <lineage>
        <taxon>unclassified sequences</taxon>
        <taxon>metagenomes</taxon>
        <taxon>ecological metagenomes</taxon>
    </lineage>
</organism>
<reference evidence="1" key="1">
    <citation type="journal article" date="2014" name="Front. Microbiol.">
        <title>High frequency of phylogenetically diverse reductive dehalogenase-homologous genes in deep subseafloor sedimentary metagenomes.</title>
        <authorList>
            <person name="Kawai M."/>
            <person name="Futagami T."/>
            <person name="Toyoda A."/>
            <person name="Takaki Y."/>
            <person name="Nishi S."/>
            <person name="Hori S."/>
            <person name="Arai W."/>
            <person name="Tsubouchi T."/>
            <person name="Morono Y."/>
            <person name="Uchiyama I."/>
            <person name="Ito T."/>
            <person name="Fujiyama A."/>
            <person name="Inagaki F."/>
            <person name="Takami H."/>
        </authorList>
    </citation>
    <scope>NUCLEOTIDE SEQUENCE</scope>
    <source>
        <strain evidence="1">Expedition CK06-06</strain>
    </source>
</reference>
<proteinExistence type="predicted"/>
<dbReference type="EMBL" id="BARU01018791">
    <property type="protein sequence ID" value="GAH60328.1"/>
    <property type="molecule type" value="Genomic_DNA"/>
</dbReference>
<dbReference type="AlphaFoldDB" id="X1IS03"/>
<comment type="caution">
    <text evidence="1">The sequence shown here is derived from an EMBL/GenBank/DDBJ whole genome shotgun (WGS) entry which is preliminary data.</text>
</comment>
<gene>
    <name evidence="1" type="ORF">S03H2_31025</name>
</gene>
<feature type="non-terminal residue" evidence="1">
    <location>
        <position position="1"/>
    </location>
</feature>